<comment type="caution">
    <text evidence="3">The sequence shown here is derived from an EMBL/GenBank/DDBJ whole genome shotgun (WGS) entry which is preliminary data.</text>
</comment>
<evidence type="ECO:0000313" key="3">
    <source>
        <dbReference type="EMBL" id="GER99445.1"/>
    </source>
</evidence>
<sequence>MVSWRSPDFSDMSPESSDLSFVVTVVLDVVFDVAFGVLLFDFVVVLGVLLLDFGVVVVFEGVHVCAERLVLENEVLGLPSSSSLISTPPLCSFGSAPESESLWAAGFLRLALFLVLDLKLMSAPVGAVSVDETRPTAGGRRDNRAGDVAVPELQVAEEKPVSE</sequence>
<feature type="region of interest" description="Disordered" evidence="1">
    <location>
        <begin position="132"/>
        <end position="163"/>
    </location>
</feature>
<feature type="compositionally biased region" description="Basic and acidic residues" evidence="1">
    <location>
        <begin position="132"/>
        <end position="145"/>
    </location>
</feature>
<proteinExistence type="predicted"/>
<keyword evidence="2" id="KW-0472">Membrane</keyword>
<keyword evidence="2" id="KW-0812">Transmembrane</keyword>
<evidence type="ECO:0000256" key="1">
    <source>
        <dbReference type="SAM" id="MobiDB-lite"/>
    </source>
</evidence>
<organism evidence="3 4">
    <name type="scientific">Acrocarpospora corrugata</name>
    <dbReference type="NCBI Taxonomy" id="35763"/>
    <lineage>
        <taxon>Bacteria</taxon>
        <taxon>Bacillati</taxon>
        <taxon>Actinomycetota</taxon>
        <taxon>Actinomycetes</taxon>
        <taxon>Streptosporangiales</taxon>
        <taxon>Streptosporangiaceae</taxon>
        <taxon>Acrocarpospora</taxon>
    </lineage>
</organism>
<name>A0A5M3VRX5_9ACTN</name>
<reference evidence="3 4" key="1">
    <citation type="submission" date="2019-10" db="EMBL/GenBank/DDBJ databases">
        <title>Whole genome shotgun sequence of Acrocarpospora corrugata NBRC 13972.</title>
        <authorList>
            <person name="Ichikawa N."/>
            <person name="Kimura A."/>
            <person name="Kitahashi Y."/>
            <person name="Komaki H."/>
            <person name="Oguchi A."/>
        </authorList>
    </citation>
    <scope>NUCLEOTIDE SEQUENCE [LARGE SCALE GENOMIC DNA]</scope>
    <source>
        <strain evidence="3 4">NBRC 13972</strain>
    </source>
</reference>
<protein>
    <submittedName>
        <fullName evidence="3">Uncharacterized protein</fullName>
    </submittedName>
</protein>
<feature type="transmembrane region" description="Helical" evidence="2">
    <location>
        <begin position="21"/>
        <end position="51"/>
    </location>
</feature>
<dbReference type="AlphaFoldDB" id="A0A5M3VRX5"/>
<keyword evidence="2" id="KW-1133">Transmembrane helix</keyword>
<evidence type="ECO:0000313" key="4">
    <source>
        <dbReference type="Proteomes" id="UP000334990"/>
    </source>
</evidence>
<accession>A0A5M3VRX5</accession>
<evidence type="ECO:0000256" key="2">
    <source>
        <dbReference type="SAM" id="Phobius"/>
    </source>
</evidence>
<dbReference type="EMBL" id="BLAD01000040">
    <property type="protein sequence ID" value="GER99445.1"/>
    <property type="molecule type" value="Genomic_DNA"/>
</dbReference>
<keyword evidence="4" id="KW-1185">Reference proteome</keyword>
<gene>
    <name evidence="3" type="ORF">Acor_15090</name>
</gene>
<dbReference type="Proteomes" id="UP000334990">
    <property type="component" value="Unassembled WGS sequence"/>
</dbReference>